<evidence type="ECO:0000313" key="4">
    <source>
        <dbReference type="EMBL" id="CAF1085180.1"/>
    </source>
</evidence>
<dbReference type="PROSITE" id="PS50222">
    <property type="entry name" value="EF_HAND_2"/>
    <property type="match status" value="1"/>
</dbReference>
<comment type="caution">
    <text evidence="3">The sequence shown here is derived from an EMBL/GenBank/DDBJ whole genome shotgun (WGS) entry which is preliminary data.</text>
</comment>
<dbReference type="Gene3D" id="1.10.238.10">
    <property type="entry name" value="EF-hand"/>
    <property type="match status" value="2"/>
</dbReference>
<dbReference type="AlphaFoldDB" id="A0A813QFZ3"/>
<dbReference type="InterPro" id="IPR050230">
    <property type="entry name" value="CALM/Myosin/TropC-like"/>
</dbReference>
<gene>
    <name evidence="3" type="ORF">BJG266_LOCUS3311</name>
    <name evidence="5" type="ORF">BJG266_LOCUS38418</name>
    <name evidence="4" type="ORF">QVE165_LOCUS19449</name>
    <name evidence="6" type="ORF">QVE165_LOCUS55299</name>
</gene>
<reference evidence="3" key="1">
    <citation type="submission" date="2021-02" db="EMBL/GenBank/DDBJ databases">
        <authorList>
            <person name="Nowell W R."/>
        </authorList>
    </citation>
    <scope>NUCLEOTIDE SEQUENCE</scope>
</reference>
<dbReference type="PANTHER" id="PTHR23048">
    <property type="entry name" value="MYOSIN LIGHT CHAIN 1, 3"/>
    <property type="match status" value="1"/>
</dbReference>
<dbReference type="GO" id="GO:0016460">
    <property type="term" value="C:myosin II complex"/>
    <property type="evidence" value="ECO:0007669"/>
    <property type="project" value="TreeGrafter"/>
</dbReference>
<dbReference type="EMBL" id="CAJNOI010000008">
    <property type="protein sequence ID" value="CAF0766512.1"/>
    <property type="molecule type" value="Genomic_DNA"/>
</dbReference>
<dbReference type="EMBL" id="CAJNOM010000119">
    <property type="protein sequence ID" value="CAF1085180.1"/>
    <property type="molecule type" value="Genomic_DNA"/>
</dbReference>
<dbReference type="FunFam" id="1.10.238.10:FF:000001">
    <property type="entry name" value="Calmodulin 1"/>
    <property type="match status" value="1"/>
</dbReference>
<evidence type="ECO:0000313" key="7">
    <source>
        <dbReference type="Proteomes" id="UP000663832"/>
    </source>
</evidence>
<evidence type="ECO:0000313" key="3">
    <source>
        <dbReference type="EMBL" id="CAF0766512.1"/>
    </source>
</evidence>
<dbReference type="Proteomes" id="UP000663832">
    <property type="component" value="Unassembled WGS sequence"/>
</dbReference>
<dbReference type="InterPro" id="IPR002048">
    <property type="entry name" value="EF_hand_dom"/>
</dbReference>
<dbReference type="OrthoDB" id="26525at2759"/>
<dbReference type="EMBL" id="CAJNOM010001778">
    <property type="protein sequence ID" value="CAF1618772.1"/>
    <property type="molecule type" value="Genomic_DNA"/>
</dbReference>
<keyword evidence="1" id="KW-0677">Repeat</keyword>
<evidence type="ECO:0000313" key="6">
    <source>
        <dbReference type="EMBL" id="CAF1618772.1"/>
    </source>
</evidence>
<evidence type="ECO:0000313" key="5">
    <source>
        <dbReference type="EMBL" id="CAF1414751.1"/>
    </source>
</evidence>
<evidence type="ECO:0000259" key="2">
    <source>
        <dbReference type="PROSITE" id="PS50222"/>
    </source>
</evidence>
<keyword evidence="7" id="KW-1185">Reference proteome</keyword>
<dbReference type="PANTHER" id="PTHR23048:SF0">
    <property type="entry name" value="CALMODULIN LIKE 3"/>
    <property type="match status" value="1"/>
</dbReference>
<dbReference type="SUPFAM" id="SSF47473">
    <property type="entry name" value="EF-hand"/>
    <property type="match status" value="1"/>
</dbReference>
<organism evidence="3 8">
    <name type="scientific">Adineta steineri</name>
    <dbReference type="NCBI Taxonomy" id="433720"/>
    <lineage>
        <taxon>Eukaryota</taxon>
        <taxon>Metazoa</taxon>
        <taxon>Spiralia</taxon>
        <taxon>Gnathifera</taxon>
        <taxon>Rotifera</taxon>
        <taxon>Eurotatoria</taxon>
        <taxon>Bdelloidea</taxon>
        <taxon>Adinetida</taxon>
        <taxon>Adinetidae</taxon>
        <taxon>Adineta</taxon>
    </lineage>
</organism>
<protein>
    <recommendedName>
        <fullName evidence="2">EF-hand domain-containing protein</fullName>
    </recommendedName>
</protein>
<feature type="domain" description="EF-hand" evidence="2">
    <location>
        <begin position="95"/>
        <end position="130"/>
    </location>
</feature>
<name>A0A813QFZ3_9BILA</name>
<proteinExistence type="predicted"/>
<evidence type="ECO:0000313" key="8">
    <source>
        <dbReference type="Proteomes" id="UP000663877"/>
    </source>
</evidence>
<dbReference type="EMBL" id="CAJNOI010001452">
    <property type="protein sequence ID" value="CAF1414751.1"/>
    <property type="molecule type" value="Genomic_DNA"/>
</dbReference>
<sequence length="165" mass="19280">MAETRRSRLHDDVDNEQFYQEMQDFNEIFARFKDDSDVNSINVNHLTEILQAFGRNPSLKDSQERVNELELVGKYELTLEDVLTILDEPWTTVNNDHDTLHRALKKFDETQEGYIDVEHFRTVMSTLGEPLSEKEVDDLIELGLQNDDQKIDIEYLLVQLLGNHA</sequence>
<accession>A0A813QFZ3</accession>
<dbReference type="Proteomes" id="UP000663877">
    <property type="component" value="Unassembled WGS sequence"/>
</dbReference>
<evidence type="ECO:0000256" key="1">
    <source>
        <dbReference type="ARBA" id="ARBA00022737"/>
    </source>
</evidence>
<dbReference type="GO" id="GO:0005509">
    <property type="term" value="F:calcium ion binding"/>
    <property type="evidence" value="ECO:0007669"/>
    <property type="project" value="InterPro"/>
</dbReference>
<dbReference type="InterPro" id="IPR011992">
    <property type="entry name" value="EF-hand-dom_pair"/>
</dbReference>